<proteinExistence type="predicted"/>
<evidence type="ECO:0000313" key="5">
    <source>
        <dbReference type="EMBL" id="ODN78418.1"/>
    </source>
</evidence>
<feature type="compositionally biased region" description="Polar residues" evidence="3">
    <location>
        <begin position="345"/>
        <end position="354"/>
    </location>
</feature>
<dbReference type="EMBL" id="AWGJ01000006">
    <property type="protein sequence ID" value="ODN78418.1"/>
    <property type="molecule type" value="Genomic_DNA"/>
</dbReference>
<dbReference type="PROSITE" id="PS50048">
    <property type="entry name" value="ZN2_CY6_FUNGAL_2"/>
    <property type="match status" value="1"/>
</dbReference>
<feature type="domain" description="Zn(2)-C6 fungal-type" evidence="4">
    <location>
        <begin position="418"/>
        <end position="452"/>
    </location>
</feature>
<dbReference type="GeneID" id="30155365"/>
<dbReference type="Pfam" id="PF00172">
    <property type="entry name" value="Zn_clus"/>
    <property type="match status" value="1"/>
</dbReference>
<comment type="caution">
    <text evidence="5">The sequence shown here is derived from an EMBL/GenBank/DDBJ whole genome shotgun (WGS) entry which is preliminary data.</text>
</comment>
<dbReference type="Proteomes" id="UP000094065">
    <property type="component" value="Unassembled WGS sequence"/>
</dbReference>
<dbReference type="InterPro" id="IPR001138">
    <property type="entry name" value="Zn2Cys6_DnaBD"/>
</dbReference>
<dbReference type="GO" id="GO:0000981">
    <property type="term" value="F:DNA-binding transcription factor activity, RNA polymerase II-specific"/>
    <property type="evidence" value="ECO:0007669"/>
    <property type="project" value="InterPro"/>
</dbReference>
<evidence type="ECO:0000256" key="1">
    <source>
        <dbReference type="ARBA" id="ARBA00004123"/>
    </source>
</evidence>
<protein>
    <recommendedName>
        <fullName evidence="4">Zn(2)-C6 fungal-type domain-containing protein</fullName>
    </recommendedName>
</protein>
<dbReference type="InterPro" id="IPR050613">
    <property type="entry name" value="Sec_Metabolite_Reg"/>
</dbReference>
<feature type="compositionally biased region" description="Low complexity" evidence="3">
    <location>
        <begin position="531"/>
        <end position="569"/>
    </location>
</feature>
<evidence type="ECO:0000256" key="3">
    <source>
        <dbReference type="SAM" id="MobiDB-lite"/>
    </source>
</evidence>
<accession>A0A1E3HPZ6</accession>
<dbReference type="OrthoDB" id="2260578at2759"/>
<organism evidence="5 6">
    <name type="scientific">Cryptococcus amylolentus CBS 6039</name>
    <dbReference type="NCBI Taxonomy" id="1295533"/>
    <lineage>
        <taxon>Eukaryota</taxon>
        <taxon>Fungi</taxon>
        <taxon>Dikarya</taxon>
        <taxon>Basidiomycota</taxon>
        <taxon>Agaricomycotina</taxon>
        <taxon>Tremellomycetes</taxon>
        <taxon>Tremellales</taxon>
        <taxon>Cryptococcaceae</taxon>
        <taxon>Cryptococcus</taxon>
    </lineage>
</organism>
<sequence>MCDDMGTNGMDNSFDSFEFLSAPSGDADLSAADNSETLGFIGDSAFGFADENSVLGNGLEHDTFPAALDTQLLKKMVMQVAEEPDQYRLPQVHTQVPIAFPQQQLYSAAPVAPANGSVATGSSFAPAVPGLQGEHQNHQEPPTNGLHVVPSGVSEDPFADITLETINAFNGPFNAIFNIDRPLTTPMAPFGVPQASIIMPTESTQQAAAPMLDWTDYPYESTADHMMPPSAMPVDPMAYITPFHVPLAAAATLRLENPSNVTACTACCNVLPTWTDPPCLALGDPAYQFMAPRQMPVTDHIYQTPTVAQALNPDIAQQTNHHISAAPQPAPSFVPSPHVLGYDDSSPTLNSSAAQPAVKRSPSKRKRQSADEGDKGSSLQVTDEDGETTACIIKDGKKIKVQLKDGEVVQEVQRVWTGCNECRRTKRKCNRLHVDKKEPCDRCIERGIPCVYSDKERVHASKGKKKSPEEAAAFRARKEAQKIEDARLLAEGKSPRRKTKKNVQARMVIRSSPIKSKSASKKWKEREIEADTTSASSSDFSSSPASSFDKGSHFSSGGSSSSLHSLLDLPDMPPLTQEEQEANMDEVMVAALRNSRRGMERYEGEGVASSSTETLPSFDGEEFGRESSEDYQDGEESSDYTM</sequence>
<dbReference type="RefSeq" id="XP_018993464.1">
    <property type="nucleotide sequence ID" value="XM_019138028.1"/>
</dbReference>
<dbReference type="InterPro" id="IPR036864">
    <property type="entry name" value="Zn2-C6_fun-type_DNA-bd_sf"/>
</dbReference>
<dbReference type="SMART" id="SM00066">
    <property type="entry name" value="GAL4"/>
    <property type="match status" value="1"/>
</dbReference>
<feature type="region of interest" description="Disordered" evidence="3">
    <location>
        <begin position="325"/>
        <end position="384"/>
    </location>
</feature>
<name>A0A1E3HPZ6_9TREE</name>
<evidence type="ECO:0000259" key="4">
    <source>
        <dbReference type="PROSITE" id="PS50048"/>
    </source>
</evidence>
<dbReference type="CDD" id="cd00067">
    <property type="entry name" value="GAL4"/>
    <property type="match status" value="1"/>
</dbReference>
<dbReference type="PROSITE" id="PS00463">
    <property type="entry name" value="ZN2_CY6_FUNGAL_1"/>
    <property type="match status" value="1"/>
</dbReference>
<dbReference type="GO" id="GO:0005634">
    <property type="term" value="C:nucleus"/>
    <property type="evidence" value="ECO:0007669"/>
    <property type="project" value="UniProtKB-SubCell"/>
</dbReference>
<dbReference type="AlphaFoldDB" id="A0A1E3HPZ6"/>
<feature type="region of interest" description="Disordered" evidence="3">
    <location>
        <begin position="485"/>
        <end position="642"/>
    </location>
</feature>
<feature type="compositionally biased region" description="Basic and acidic residues" evidence="3">
    <location>
        <begin position="485"/>
        <end position="494"/>
    </location>
</feature>
<keyword evidence="6" id="KW-1185">Reference proteome</keyword>
<feature type="compositionally biased region" description="Acidic residues" evidence="3">
    <location>
        <begin position="629"/>
        <end position="642"/>
    </location>
</feature>
<dbReference type="SUPFAM" id="SSF57701">
    <property type="entry name" value="Zn2/Cys6 DNA-binding domain"/>
    <property type="match status" value="1"/>
</dbReference>
<dbReference type="PANTHER" id="PTHR31001">
    <property type="entry name" value="UNCHARACTERIZED TRANSCRIPTIONAL REGULATORY PROTEIN"/>
    <property type="match status" value="1"/>
</dbReference>
<evidence type="ECO:0000313" key="6">
    <source>
        <dbReference type="Proteomes" id="UP000094065"/>
    </source>
</evidence>
<dbReference type="Gene3D" id="4.10.240.10">
    <property type="entry name" value="Zn(2)-C6 fungal-type DNA-binding domain"/>
    <property type="match status" value="1"/>
</dbReference>
<reference evidence="5 6" key="1">
    <citation type="submission" date="2016-06" db="EMBL/GenBank/DDBJ databases">
        <title>Evolution of pathogenesis and genome organization in the Tremellales.</title>
        <authorList>
            <person name="Cuomo C."/>
            <person name="Litvintseva A."/>
            <person name="Heitman J."/>
            <person name="Chen Y."/>
            <person name="Sun S."/>
            <person name="Springer D."/>
            <person name="Dromer F."/>
            <person name="Young S."/>
            <person name="Zeng Q."/>
            <person name="Chapman S."/>
            <person name="Gujja S."/>
            <person name="Saif S."/>
            <person name="Birren B."/>
        </authorList>
    </citation>
    <scope>NUCLEOTIDE SEQUENCE [LARGE SCALE GENOMIC DNA]</scope>
    <source>
        <strain evidence="5 6">CBS 6039</strain>
    </source>
</reference>
<comment type="subcellular location">
    <subcellularLocation>
        <location evidence="1">Nucleus</location>
    </subcellularLocation>
</comment>
<dbReference type="GO" id="GO:0008270">
    <property type="term" value="F:zinc ion binding"/>
    <property type="evidence" value="ECO:0007669"/>
    <property type="project" value="InterPro"/>
</dbReference>
<keyword evidence="2" id="KW-0539">Nucleus</keyword>
<gene>
    <name evidence="5" type="ORF">L202_04056</name>
</gene>
<evidence type="ECO:0000256" key="2">
    <source>
        <dbReference type="ARBA" id="ARBA00023242"/>
    </source>
</evidence>